<protein>
    <submittedName>
        <fullName evidence="3">DNA polymerase IV</fullName>
        <ecNumber evidence="3">2.7.7.7</ecNumber>
    </submittedName>
</protein>
<dbReference type="EMBL" id="CP089291">
    <property type="protein sequence ID" value="UOF89558.1"/>
    <property type="molecule type" value="Genomic_DNA"/>
</dbReference>
<proteinExistence type="inferred from homology"/>
<dbReference type="SUPFAM" id="SSF56672">
    <property type="entry name" value="DNA/RNA polymerases"/>
    <property type="match status" value="1"/>
</dbReference>
<feature type="domain" description="UmuC" evidence="2">
    <location>
        <begin position="5"/>
        <end position="198"/>
    </location>
</feature>
<dbReference type="GO" id="GO:0003887">
    <property type="term" value="F:DNA-directed DNA polymerase activity"/>
    <property type="evidence" value="ECO:0007669"/>
    <property type="project" value="UniProtKB-EC"/>
</dbReference>
<dbReference type="Pfam" id="PF11799">
    <property type="entry name" value="IMS_C"/>
    <property type="match status" value="1"/>
</dbReference>
<dbReference type="PANTHER" id="PTHR11076">
    <property type="entry name" value="DNA REPAIR POLYMERASE UMUC / TRANSFERASE FAMILY MEMBER"/>
    <property type="match status" value="1"/>
</dbReference>
<keyword evidence="4" id="KW-1185">Reference proteome</keyword>
<dbReference type="PROSITE" id="PS50173">
    <property type="entry name" value="UMUC"/>
    <property type="match status" value="1"/>
</dbReference>
<reference evidence="3" key="1">
    <citation type="submission" date="2021-12" db="EMBL/GenBank/DDBJ databases">
        <title>Alicyclobacillaceae gen. nov., sp. nov., isolated from chalcocite enrichment system.</title>
        <authorList>
            <person name="Jiang Z."/>
        </authorList>
    </citation>
    <scope>NUCLEOTIDE SEQUENCE</scope>
    <source>
        <strain evidence="3">MYW30-H2</strain>
    </source>
</reference>
<comment type="similarity">
    <text evidence="1">Belongs to the DNA polymerase type-Y family.</text>
</comment>
<name>A0ABY4CGM1_9BACL</name>
<gene>
    <name evidence="3" type="ORF">LSG31_16945</name>
</gene>
<dbReference type="Gene3D" id="3.30.1490.100">
    <property type="entry name" value="DNA polymerase, Y-family, little finger domain"/>
    <property type="match status" value="1"/>
</dbReference>
<keyword evidence="3" id="KW-0548">Nucleotidyltransferase</keyword>
<dbReference type="RefSeq" id="WP_347436248.1">
    <property type="nucleotide sequence ID" value="NZ_CP089291.1"/>
</dbReference>
<dbReference type="EC" id="2.7.7.7" evidence="3"/>
<dbReference type="InterPro" id="IPR050116">
    <property type="entry name" value="DNA_polymerase-Y"/>
</dbReference>
<keyword evidence="3" id="KW-0808">Transferase</keyword>
<dbReference type="InterPro" id="IPR017961">
    <property type="entry name" value="DNA_pol_Y-fam_little_finger"/>
</dbReference>
<evidence type="ECO:0000256" key="1">
    <source>
        <dbReference type="ARBA" id="ARBA00010945"/>
    </source>
</evidence>
<dbReference type="Gene3D" id="1.10.150.20">
    <property type="entry name" value="5' to 3' exonuclease, C-terminal subdomain"/>
    <property type="match status" value="1"/>
</dbReference>
<dbReference type="Gene3D" id="3.40.1170.60">
    <property type="match status" value="1"/>
</dbReference>
<dbReference type="Pfam" id="PF00817">
    <property type="entry name" value="IMS"/>
    <property type="match status" value="1"/>
</dbReference>
<evidence type="ECO:0000259" key="2">
    <source>
        <dbReference type="PROSITE" id="PS50173"/>
    </source>
</evidence>
<accession>A0ABY4CGM1</accession>
<dbReference type="InterPro" id="IPR022880">
    <property type="entry name" value="DNApol_IV"/>
</dbReference>
<evidence type="ECO:0000313" key="4">
    <source>
        <dbReference type="Proteomes" id="UP000830167"/>
    </source>
</evidence>
<dbReference type="InterPro" id="IPR001126">
    <property type="entry name" value="UmuC"/>
</dbReference>
<dbReference type="SUPFAM" id="SSF100879">
    <property type="entry name" value="Lesion bypass DNA polymerase (Y-family), little finger domain"/>
    <property type="match status" value="1"/>
</dbReference>
<dbReference type="PANTHER" id="PTHR11076:SF35">
    <property type="entry name" value="DNA REPAIR PROTEIN HOMOLOG YOBH"/>
    <property type="match status" value="1"/>
</dbReference>
<sequence>MNYVYGLVDMQSFYASCEMASRPEYKDRRLEDDRTDPVLIVAGDPERRHGIVLACSQSAKRLGVSNAMRLGEALVHAPDARVVKPRMQFYLDTSLQIQKVLRAMFPLQEQFSIDESFFAFPYPSLLFDNPIDIAQRIRERIWDQFRIRCRIGMGPNKWIAKMTNAIAKKKSDGIEWWKQDEVIAKLHPLSVFEMWGLKRRAEHLYIRFGCQTIGDVANIPVANLRKAFGVWGEVIHRWSHGQDLSRIEPDTYDGELKGCSHRMTLPRDYESREAVATVILELADEVCRRVRSKKQKGRRIGLSITYQGLTGGFHKAKTIQLLTDQTKDIVPILLAILDKHWDLTPVRAVGVSLDILQVSDSIQLSLFDDEVKKHNLSRTVDQIQASFGETSIFRASSLSPHGQIHDRSKKIGGHYL</sequence>
<dbReference type="InterPro" id="IPR043502">
    <property type="entry name" value="DNA/RNA_pol_sf"/>
</dbReference>
<evidence type="ECO:0000313" key="3">
    <source>
        <dbReference type="EMBL" id="UOF89558.1"/>
    </source>
</evidence>
<dbReference type="Proteomes" id="UP000830167">
    <property type="component" value="Chromosome"/>
</dbReference>
<dbReference type="InterPro" id="IPR043128">
    <property type="entry name" value="Rev_trsase/Diguanyl_cyclase"/>
</dbReference>
<dbReference type="NCBIfam" id="NF002848">
    <property type="entry name" value="PRK03103.1"/>
    <property type="match status" value="1"/>
</dbReference>
<dbReference type="CDD" id="cd03586">
    <property type="entry name" value="PolY_Pol_IV_kappa"/>
    <property type="match status" value="1"/>
</dbReference>
<organism evidence="3 4">
    <name type="scientific">Fodinisporobacter ferrooxydans</name>
    <dbReference type="NCBI Taxonomy" id="2901836"/>
    <lineage>
        <taxon>Bacteria</taxon>
        <taxon>Bacillati</taxon>
        <taxon>Bacillota</taxon>
        <taxon>Bacilli</taxon>
        <taxon>Bacillales</taxon>
        <taxon>Alicyclobacillaceae</taxon>
        <taxon>Fodinisporobacter</taxon>
    </lineage>
</organism>
<dbReference type="InterPro" id="IPR036775">
    <property type="entry name" value="DNA_pol_Y-fam_lit_finger_sf"/>
</dbReference>
<dbReference type="Gene3D" id="3.30.70.270">
    <property type="match status" value="1"/>
</dbReference>